<evidence type="ECO:0000256" key="7">
    <source>
        <dbReference type="ARBA" id="ARBA00022490"/>
    </source>
</evidence>
<dbReference type="Pfam" id="PF26217">
    <property type="entry name" value="GDPGP1_N"/>
    <property type="match status" value="1"/>
</dbReference>
<dbReference type="PANTHER" id="PTHR20884:SF8">
    <property type="entry name" value="GDP-D-GLUCOSE PHOSPHORYLASE 1"/>
    <property type="match status" value="1"/>
</dbReference>
<evidence type="ECO:0000256" key="9">
    <source>
        <dbReference type="ARBA" id="ARBA00022679"/>
    </source>
</evidence>
<feature type="domain" description="GDPGP1-like N-terminal" evidence="14">
    <location>
        <begin position="55"/>
        <end position="212"/>
    </location>
</feature>
<evidence type="ECO:0000256" key="6">
    <source>
        <dbReference type="ARBA" id="ARBA00018857"/>
    </source>
</evidence>
<keyword evidence="7" id="KW-0963">Cytoplasm</keyword>
<sequence>MGFEAAIVSNDRSETNHGCGRNCLGPCCFPGARVPLYLYGEAQCMDTKGETIDFLHSFILAPWMEKQKQGLFRYDVTSCETKILSGDCGFIAQLNEGRHSKKRPTEFKMDQVLQDFDPSKFNFTKVGQEEVLFCFDPENSPFATSSNMVSPIEFGHILLIPRLLNCLPQRLEVNTFIIALQMAKQANNIYFRLGFNSLGAFATINHLHFQAYYLEYIFPVEKASKKLLVNNVKGFNIYKLENYPVRGIIYELGSSNFQELSYQIVTVCNILEEQNIPYNILIADKGSQIYLFPQCFAERQVRGEVEAEILETQVNPAVWEISGHIVLKRKQDFENATQEYAWKLLAEVSLNDKAFNKIINLVTNDKYYSKM</sequence>
<reference evidence="15 16" key="1">
    <citation type="journal article" date="2011" name="Science">
        <title>The Selaginella genome identifies genetic changes associated with the evolution of vascular plants.</title>
        <authorList>
            <person name="Banks J.A."/>
            <person name="Nishiyama T."/>
            <person name="Hasebe M."/>
            <person name="Bowman J.L."/>
            <person name="Gribskov M."/>
            <person name="dePamphilis C."/>
            <person name="Albert V.A."/>
            <person name="Aono N."/>
            <person name="Aoyama T."/>
            <person name="Ambrose B.A."/>
            <person name="Ashton N.W."/>
            <person name="Axtell M.J."/>
            <person name="Barker E."/>
            <person name="Barker M.S."/>
            <person name="Bennetzen J.L."/>
            <person name="Bonawitz N.D."/>
            <person name="Chapple C."/>
            <person name="Cheng C."/>
            <person name="Correa L.G."/>
            <person name="Dacre M."/>
            <person name="DeBarry J."/>
            <person name="Dreyer I."/>
            <person name="Elias M."/>
            <person name="Engstrom E.M."/>
            <person name="Estelle M."/>
            <person name="Feng L."/>
            <person name="Finet C."/>
            <person name="Floyd S.K."/>
            <person name="Frommer W.B."/>
            <person name="Fujita T."/>
            <person name="Gramzow L."/>
            <person name="Gutensohn M."/>
            <person name="Harholt J."/>
            <person name="Hattori M."/>
            <person name="Heyl A."/>
            <person name="Hirai T."/>
            <person name="Hiwatashi Y."/>
            <person name="Ishikawa M."/>
            <person name="Iwata M."/>
            <person name="Karol K.G."/>
            <person name="Koehler B."/>
            <person name="Kolukisaoglu U."/>
            <person name="Kubo M."/>
            <person name="Kurata T."/>
            <person name="Lalonde S."/>
            <person name="Li K."/>
            <person name="Li Y."/>
            <person name="Litt A."/>
            <person name="Lyons E."/>
            <person name="Manning G."/>
            <person name="Maruyama T."/>
            <person name="Michael T.P."/>
            <person name="Mikami K."/>
            <person name="Miyazaki S."/>
            <person name="Morinaga S."/>
            <person name="Murata T."/>
            <person name="Mueller-Roeber B."/>
            <person name="Nelson D.R."/>
            <person name="Obara M."/>
            <person name="Oguri Y."/>
            <person name="Olmstead R.G."/>
            <person name="Onodera N."/>
            <person name="Petersen B.L."/>
            <person name="Pils B."/>
            <person name="Prigge M."/>
            <person name="Rensing S.A."/>
            <person name="Riano-Pachon D.M."/>
            <person name="Roberts A.W."/>
            <person name="Sato Y."/>
            <person name="Scheller H.V."/>
            <person name="Schulz B."/>
            <person name="Schulz C."/>
            <person name="Shakirov E.V."/>
            <person name="Shibagaki N."/>
            <person name="Shinohara N."/>
            <person name="Shippen D.E."/>
            <person name="Soerensen I."/>
            <person name="Sotooka R."/>
            <person name="Sugimoto N."/>
            <person name="Sugita M."/>
            <person name="Sumikawa N."/>
            <person name="Tanurdzic M."/>
            <person name="Theissen G."/>
            <person name="Ulvskov P."/>
            <person name="Wakazuki S."/>
            <person name="Weng J.K."/>
            <person name="Willats W.W."/>
            <person name="Wipf D."/>
            <person name="Wolf P.G."/>
            <person name="Yang L."/>
            <person name="Zimmer A.D."/>
            <person name="Zhu Q."/>
            <person name="Mitros T."/>
            <person name="Hellsten U."/>
            <person name="Loque D."/>
            <person name="Otillar R."/>
            <person name="Salamov A."/>
            <person name="Schmutz J."/>
            <person name="Shapiro H."/>
            <person name="Lindquist E."/>
            <person name="Lucas S."/>
            <person name="Rokhsar D."/>
            <person name="Grigoriev I.V."/>
        </authorList>
    </citation>
    <scope>NUCLEOTIDE SEQUENCE [LARGE SCALE GENOMIC DNA]</scope>
</reference>
<comment type="subcellular location">
    <subcellularLocation>
        <location evidence="3">Cytoplasm</location>
    </subcellularLocation>
</comment>
<dbReference type="GO" id="GO:0016787">
    <property type="term" value="F:hydrolase activity"/>
    <property type="evidence" value="ECO:0007669"/>
    <property type="project" value="UniProtKB-KW"/>
</dbReference>
<comment type="catalytic activity">
    <reaction evidence="1">
        <text>GDP-alpha-D-glucose + phosphate = alpha-D-glucose 1-phosphate + GDP + H(+)</text>
        <dbReference type="Rhea" id="RHEA:30387"/>
        <dbReference type="ChEBI" id="CHEBI:15378"/>
        <dbReference type="ChEBI" id="CHEBI:43474"/>
        <dbReference type="ChEBI" id="CHEBI:58189"/>
        <dbReference type="ChEBI" id="CHEBI:58601"/>
        <dbReference type="ChEBI" id="CHEBI:62230"/>
        <dbReference type="EC" id="2.7.7.78"/>
    </reaction>
</comment>
<evidence type="ECO:0000256" key="4">
    <source>
        <dbReference type="ARBA" id="ARBA00006451"/>
    </source>
</evidence>
<evidence type="ECO:0000259" key="14">
    <source>
        <dbReference type="Pfam" id="PF26217"/>
    </source>
</evidence>
<dbReference type="Gramene" id="EFJ19729">
    <property type="protein sequence ID" value="EFJ19729"/>
    <property type="gene ID" value="SELMODRAFT_110588"/>
</dbReference>
<dbReference type="GO" id="GO:0005085">
    <property type="term" value="F:guanyl-nucleotide exchange factor activity"/>
    <property type="evidence" value="ECO:0007669"/>
    <property type="project" value="UniProtKB-KW"/>
</dbReference>
<dbReference type="GO" id="GO:0000166">
    <property type="term" value="F:nucleotide binding"/>
    <property type="evidence" value="ECO:0007669"/>
    <property type="project" value="UniProtKB-KW"/>
</dbReference>
<keyword evidence="16" id="KW-1185">Reference proteome</keyword>
<gene>
    <name evidence="15" type="ORF">SELMODRAFT_110588</name>
</gene>
<keyword evidence="12" id="KW-0378">Hydrolase</keyword>
<dbReference type="Proteomes" id="UP000001514">
    <property type="component" value="Unassembled WGS sequence"/>
</dbReference>
<dbReference type="EC" id="2.7.7.78" evidence="5"/>
<keyword evidence="9" id="KW-0808">Transferase</keyword>
<dbReference type="GO" id="GO:0005737">
    <property type="term" value="C:cytoplasm"/>
    <property type="evidence" value="ECO:0000318"/>
    <property type="project" value="GO_Central"/>
</dbReference>
<dbReference type="eggNOG" id="KOG2720">
    <property type="taxonomic scope" value="Eukaryota"/>
</dbReference>
<evidence type="ECO:0000256" key="5">
    <source>
        <dbReference type="ARBA" id="ARBA00012507"/>
    </source>
</evidence>
<evidence type="ECO:0000259" key="13">
    <source>
        <dbReference type="Pfam" id="PF26216"/>
    </source>
</evidence>
<keyword evidence="8" id="KW-0344">Guanine-nucleotide releasing factor</keyword>
<comment type="similarity">
    <text evidence="4">Belongs to the GDPGP1 family.</text>
</comment>
<keyword evidence="10" id="KW-0548">Nucleotidyltransferase</keyword>
<dbReference type="InterPro" id="IPR026506">
    <property type="entry name" value="GDPGP"/>
</dbReference>
<evidence type="ECO:0000256" key="1">
    <source>
        <dbReference type="ARBA" id="ARBA00000063"/>
    </source>
</evidence>
<evidence type="ECO:0000256" key="10">
    <source>
        <dbReference type="ARBA" id="ARBA00022695"/>
    </source>
</evidence>
<dbReference type="STRING" id="88036.D8S7B6"/>
<accession>D8S7B6</accession>
<dbReference type="KEGG" id="smo:SELMODRAFT_110588"/>
<dbReference type="Pfam" id="PF26216">
    <property type="entry name" value="GDPGP1_C"/>
    <property type="match status" value="1"/>
</dbReference>
<evidence type="ECO:0000256" key="3">
    <source>
        <dbReference type="ARBA" id="ARBA00004496"/>
    </source>
</evidence>
<proteinExistence type="inferred from homology"/>
<dbReference type="InterPro" id="IPR058866">
    <property type="entry name" value="GDPGP1_N"/>
</dbReference>
<dbReference type="HOGENOM" id="CLU_041964_1_0_1"/>
<dbReference type="EMBL" id="GL377605">
    <property type="protein sequence ID" value="EFJ19729.1"/>
    <property type="molecule type" value="Genomic_DNA"/>
</dbReference>
<feature type="domain" description="GDPGP1-like C-terminal" evidence="13">
    <location>
        <begin position="219"/>
        <end position="364"/>
    </location>
</feature>
<comment type="function">
    <text evidence="2">Specific and highly efficient GDP-D-glucose phosphorylase regulating the levels of GDP-D-glucose in cells.</text>
</comment>
<name>D8S7B6_SELML</name>
<protein>
    <recommendedName>
        <fullName evidence="6">GDP-D-glucose phosphorylase 1</fullName>
        <ecNumber evidence="5">2.7.7.78</ecNumber>
    </recommendedName>
</protein>
<dbReference type="InParanoid" id="D8S7B6"/>
<evidence type="ECO:0000256" key="12">
    <source>
        <dbReference type="ARBA" id="ARBA00022801"/>
    </source>
</evidence>
<evidence type="ECO:0000256" key="2">
    <source>
        <dbReference type="ARBA" id="ARBA00003049"/>
    </source>
</evidence>
<evidence type="ECO:0000313" key="16">
    <source>
        <dbReference type="Proteomes" id="UP000001514"/>
    </source>
</evidence>
<evidence type="ECO:0000313" key="15">
    <source>
        <dbReference type="EMBL" id="EFJ19729.1"/>
    </source>
</evidence>
<organism evidence="16">
    <name type="scientific">Selaginella moellendorffii</name>
    <name type="common">Spikemoss</name>
    <dbReference type="NCBI Taxonomy" id="88036"/>
    <lineage>
        <taxon>Eukaryota</taxon>
        <taxon>Viridiplantae</taxon>
        <taxon>Streptophyta</taxon>
        <taxon>Embryophyta</taxon>
        <taxon>Tracheophyta</taxon>
        <taxon>Lycopodiopsida</taxon>
        <taxon>Selaginellales</taxon>
        <taxon>Selaginellaceae</taxon>
        <taxon>Selaginella</taxon>
    </lineage>
</organism>
<dbReference type="AlphaFoldDB" id="D8S7B6"/>
<dbReference type="InterPro" id="IPR058865">
    <property type="entry name" value="GDPGP1_C"/>
</dbReference>
<keyword evidence="11" id="KW-0547">Nucleotide-binding</keyword>
<dbReference type="GO" id="GO:0080048">
    <property type="term" value="F:GDP-D-glucose phosphorylase activity"/>
    <property type="evidence" value="ECO:0000318"/>
    <property type="project" value="GO_Central"/>
</dbReference>
<evidence type="ECO:0000256" key="8">
    <source>
        <dbReference type="ARBA" id="ARBA00022658"/>
    </source>
</evidence>
<evidence type="ECO:0000256" key="11">
    <source>
        <dbReference type="ARBA" id="ARBA00022741"/>
    </source>
</evidence>
<dbReference type="GO" id="GO:0006006">
    <property type="term" value="P:glucose metabolic process"/>
    <property type="evidence" value="ECO:0000318"/>
    <property type="project" value="GO_Central"/>
</dbReference>
<dbReference type="OMA" id="YYMALPF"/>
<dbReference type="PANTHER" id="PTHR20884">
    <property type="entry name" value="GDP-D-GLUCOSE PHOSPHORYLASE 1"/>
    <property type="match status" value="1"/>
</dbReference>